<reference evidence="3 4" key="1">
    <citation type="submission" date="2019-11" db="EMBL/GenBank/DDBJ databases">
        <title>Draft genome sequence of 12 host-associated Lactobacillus reuteri rodent strains.</title>
        <authorList>
            <person name="Zhang S."/>
            <person name="Ozcam M."/>
            <person name="Van Pijkeren J.P."/>
        </authorList>
    </citation>
    <scope>NUCLEOTIDE SEQUENCE [LARGE SCALE GENOMIC DNA]</scope>
    <source>
        <strain evidence="3 4">Lr4020</strain>
    </source>
</reference>
<evidence type="ECO:0000313" key="3">
    <source>
        <dbReference type="EMBL" id="MRH08519.1"/>
    </source>
</evidence>
<protein>
    <submittedName>
        <fullName evidence="3">Uncharacterized protein</fullName>
    </submittedName>
</protein>
<keyword evidence="1" id="KW-0812">Transmembrane</keyword>
<accession>A0A6L5P3M2</accession>
<organism evidence="3 4">
    <name type="scientific">Limosilactobacillus reuteri</name>
    <name type="common">Lactobacillus reuteri</name>
    <dbReference type="NCBI Taxonomy" id="1598"/>
    <lineage>
        <taxon>Bacteria</taxon>
        <taxon>Bacillati</taxon>
        <taxon>Bacillota</taxon>
        <taxon>Bacilli</taxon>
        <taxon>Lactobacillales</taxon>
        <taxon>Lactobacillaceae</taxon>
        <taxon>Limosilactobacillus</taxon>
    </lineage>
</organism>
<keyword evidence="1" id="KW-0472">Membrane</keyword>
<evidence type="ECO:0000313" key="4">
    <source>
        <dbReference type="Proteomes" id="UP000472879"/>
    </source>
</evidence>
<name>A0A6L5P3M2_LIMRT</name>
<dbReference type="Proteomes" id="UP000472879">
    <property type="component" value="Unassembled WGS sequence"/>
</dbReference>
<dbReference type="AlphaFoldDB" id="A0A6L5P3M2"/>
<gene>
    <name evidence="2" type="ORF">GIX81_03220</name>
    <name evidence="3" type="ORF">GIX81_03470</name>
</gene>
<evidence type="ECO:0000313" key="2">
    <source>
        <dbReference type="EMBL" id="MRH08469.1"/>
    </source>
</evidence>
<evidence type="ECO:0000256" key="1">
    <source>
        <dbReference type="SAM" id="Phobius"/>
    </source>
</evidence>
<proteinExistence type="predicted"/>
<comment type="caution">
    <text evidence="3">The sequence shown here is derived from an EMBL/GenBank/DDBJ whole genome shotgun (WGS) entry which is preliminary data.</text>
</comment>
<keyword evidence="1" id="KW-1133">Transmembrane helix</keyword>
<dbReference type="EMBL" id="WJNA01000005">
    <property type="protein sequence ID" value="MRH08519.1"/>
    <property type="molecule type" value="Genomic_DNA"/>
</dbReference>
<dbReference type="RefSeq" id="WP_153704669.1">
    <property type="nucleotide sequence ID" value="NZ_WJNA01000005.1"/>
</dbReference>
<sequence length="127" mass="14803">MEIKCGNQKLEAYPVEPFIYEVSANGKKEFYQNVWDAFESNLHMNNSSAKITKIPVTPTSDEQIRAEITAFKLGEKRTYPDEYVKEFENTKPRSKKKITLKSVLYVLAFAVWLTWLIGAFFLLFHSR</sequence>
<feature type="transmembrane region" description="Helical" evidence="1">
    <location>
        <begin position="103"/>
        <end position="124"/>
    </location>
</feature>
<dbReference type="EMBL" id="WJNA01000005">
    <property type="protein sequence ID" value="MRH08469.1"/>
    <property type="molecule type" value="Genomic_DNA"/>
</dbReference>